<dbReference type="AlphaFoldDB" id="A0A512IQZ1"/>
<dbReference type="RefSeq" id="WP_147078930.1">
    <property type="nucleotide sequence ID" value="NZ_BJZT01000025.1"/>
</dbReference>
<name>A0A512IQZ1_9HYPH</name>
<sequence>MIRIEARHLEIAGTILDRMQANRTRGFAITRAPEAVGRDLLAFGLAMRADLTTEQAVSLLAIGPDDRQGVPAVAAWIANILPQPAIGEAQ</sequence>
<keyword evidence="2" id="KW-1185">Reference proteome</keyword>
<dbReference type="EMBL" id="BJZT01000025">
    <property type="protein sequence ID" value="GEP00039.1"/>
    <property type="molecule type" value="Genomic_DNA"/>
</dbReference>
<proteinExistence type="predicted"/>
<accession>A0A512IQZ1</accession>
<comment type="caution">
    <text evidence="1">The sequence shown here is derived from an EMBL/GenBank/DDBJ whole genome shotgun (WGS) entry which is preliminary data.</text>
</comment>
<reference evidence="1 2" key="1">
    <citation type="submission" date="2019-07" db="EMBL/GenBank/DDBJ databases">
        <title>Whole genome shotgun sequence of Methylobacterium haplocladii NBRC 107714.</title>
        <authorList>
            <person name="Hosoyama A."/>
            <person name="Uohara A."/>
            <person name="Ohji S."/>
            <person name="Ichikawa N."/>
        </authorList>
    </citation>
    <scope>NUCLEOTIDE SEQUENCE [LARGE SCALE GENOMIC DNA]</scope>
    <source>
        <strain evidence="1 2">NBRC 107714</strain>
    </source>
</reference>
<dbReference type="Proteomes" id="UP000321258">
    <property type="component" value="Unassembled WGS sequence"/>
</dbReference>
<gene>
    <name evidence="1" type="ORF">MHA02_24260</name>
</gene>
<evidence type="ECO:0000313" key="1">
    <source>
        <dbReference type="EMBL" id="GEP00039.1"/>
    </source>
</evidence>
<evidence type="ECO:0000313" key="2">
    <source>
        <dbReference type="Proteomes" id="UP000321258"/>
    </source>
</evidence>
<organism evidence="1 2">
    <name type="scientific">Methylobacterium haplocladii</name>
    <dbReference type="NCBI Taxonomy" id="1176176"/>
    <lineage>
        <taxon>Bacteria</taxon>
        <taxon>Pseudomonadati</taxon>
        <taxon>Pseudomonadota</taxon>
        <taxon>Alphaproteobacteria</taxon>
        <taxon>Hyphomicrobiales</taxon>
        <taxon>Methylobacteriaceae</taxon>
        <taxon>Methylobacterium</taxon>
    </lineage>
</organism>
<protein>
    <submittedName>
        <fullName evidence="1">Uncharacterized protein</fullName>
    </submittedName>
</protein>